<proteinExistence type="predicted"/>
<organism evidence="1 2">
    <name type="scientific">Pseudomonas fluorescens</name>
    <dbReference type="NCBI Taxonomy" id="294"/>
    <lineage>
        <taxon>Bacteria</taxon>
        <taxon>Pseudomonadati</taxon>
        <taxon>Pseudomonadota</taxon>
        <taxon>Gammaproteobacteria</taxon>
        <taxon>Pseudomonadales</taxon>
        <taxon>Pseudomonadaceae</taxon>
        <taxon>Pseudomonas</taxon>
    </lineage>
</organism>
<sequence length="215" mass="24474">MSYSQNVCDLEYGSDLEYEEFEEFHWLGCAGVTYEASIALQCKIIRMTLDDFEQYYTVHQAADVARCIFDALVAIEEINPGLFSPIDSSTKAKTYLDVFKCFASDRISGTKFLEDGLGSLEILPDPDYLFIAGGEFVDPDPRIEFRSREDAIFRMFVATEIGETIEMVFGGYMMEFTANQALWLWFYLSIASDSLHHRSVSDPSSEILKCGLQWL</sequence>
<name>A0A0P8X1A4_PSEFL</name>
<gene>
    <name evidence="1" type="ORF">AN403_3104</name>
</gene>
<protein>
    <submittedName>
        <fullName evidence="1">Uncharacterized protein</fullName>
    </submittedName>
</protein>
<dbReference type="EMBL" id="LJXB01000076">
    <property type="protein sequence ID" value="KPU59468.1"/>
    <property type="molecule type" value="Genomic_DNA"/>
</dbReference>
<reference evidence="1 2" key="1">
    <citation type="submission" date="2015-09" db="EMBL/GenBank/DDBJ databases">
        <authorList>
            <person name="Jackson K.R."/>
            <person name="Lunt B.L."/>
            <person name="Fisher J.N.B."/>
            <person name="Gardner A.V."/>
            <person name="Bailey M.E."/>
            <person name="Deus L.M."/>
            <person name="Earl A.S."/>
            <person name="Gibby P.D."/>
            <person name="Hartmann K.A."/>
            <person name="Liu J.E."/>
            <person name="Manci A.M."/>
            <person name="Nielsen D.A."/>
            <person name="Solomon M.B."/>
            <person name="Breakwell D.P."/>
            <person name="Burnett S.H."/>
            <person name="Grose J.H."/>
        </authorList>
    </citation>
    <scope>NUCLEOTIDE SEQUENCE [LARGE SCALE GENOMIC DNA]</scope>
    <source>
        <strain evidence="1 2">S613</strain>
    </source>
</reference>
<dbReference type="AlphaFoldDB" id="A0A0P8X1A4"/>
<evidence type="ECO:0000313" key="1">
    <source>
        <dbReference type="EMBL" id="KPU59468.1"/>
    </source>
</evidence>
<comment type="caution">
    <text evidence="1">The sequence shown here is derived from an EMBL/GenBank/DDBJ whole genome shotgun (WGS) entry which is preliminary data.</text>
</comment>
<evidence type="ECO:0000313" key="2">
    <source>
        <dbReference type="Proteomes" id="UP000050349"/>
    </source>
</evidence>
<dbReference type="Proteomes" id="UP000050349">
    <property type="component" value="Unassembled WGS sequence"/>
</dbReference>
<dbReference type="PATRIC" id="fig|294.162.peg.2886"/>
<dbReference type="RefSeq" id="WP_057397963.1">
    <property type="nucleotide sequence ID" value="NZ_LJXB01000076.1"/>
</dbReference>
<accession>A0A0P8X1A4</accession>